<dbReference type="Proteomes" id="UP001596403">
    <property type="component" value="Unassembled WGS sequence"/>
</dbReference>
<name>A0ABW1Z469_9RHOB</name>
<dbReference type="RefSeq" id="WP_132447129.1">
    <property type="nucleotide sequence ID" value="NZ_JBHSWA010000005.1"/>
</dbReference>
<evidence type="ECO:0000313" key="1">
    <source>
        <dbReference type="EMBL" id="MFC6643911.1"/>
    </source>
</evidence>
<comment type="caution">
    <text evidence="1">The sequence shown here is derived from an EMBL/GenBank/DDBJ whole genome shotgun (WGS) entry which is preliminary data.</text>
</comment>
<reference evidence="2" key="1">
    <citation type="journal article" date="2019" name="Int. J. Syst. Evol. Microbiol.">
        <title>The Global Catalogue of Microorganisms (GCM) 10K type strain sequencing project: providing services to taxonomists for standard genome sequencing and annotation.</title>
        <authorList>
            <consortium name="The Broad Institute Genomics Platform"/>
            <consortium name="The Broad Institute Genome Sequencing Center for Infectious Disease"/>
            <person name="Wu L."/>
            <person name="Ma J."/>
        </authorList>
    </citation>
    <scope>NUCLEOTIDE SEQUENCE [LARGE SCALE GENOMIC DNA]</scope>
    <source>
        <strain evidence="2">NBRC 111368</strain>
    </source>
</reference>
<accession>A0ABW1Z469</accession>
<keyword evidence="2" id="KW-1185">Reference proteome</keyword>
<evidence type="ECO:0000313" key="2">
    <source>
        <dbReference type="Proteomes" id="UP001596403"/>
    </source>
</evidence>
<proteinExistence type="predicted"/>
<protein>
    <submittedName>
        <fullName evidence="1">Uncharacterized protein</fullName>
    </submittedName>
</protein>
<sequence length="87" mass="9388">MAQLLNGAFAADAAFDGYDARSAAAEKPRTLRISLGTEFAVHLAQAHFLSFGQTTQDRGCGLRVNVEAWMCHRDCDTPCGIKGRGLM</sequence>
<gene>
    <name evidence="1" type="ORF">ACFQAU_21520</name>
</gene>
<dbReference type="EMBL" id="JBHSWA010000005">
    <property type="protein sequence ID" value="MFC6643911.1"/>
    <property type="molecule type" value="Genomic_DNA"/>
</dbReference>
<organism evidence="1 2">
    <name type="scientific">Sulfitobacter profundi</name>
    <dbReference type="NCBI Taxonomy" id="2679961"/>
    <lineage>
        <taxon>Bacteria</taxon>
        <taxon>Pseudomonadati</taxon>
        <taxon>Pseudomonadota</taxon>
        <taxon>Alphaproteobacteria</taxon>
        <taxon>Rhodobacterales</taxon>
        <taxon>Roseobacteraceae</taxon>
        <taxon>Sulfitobacter</taxon>
    </lineage>
</organism>